<proteinExistence type="predicted"/>
<comment type="caution">
    <text evidence="2">The sequence shown here is derived from an EMBL/GenBank/DDBJ whole genome shotgun (WGS) entry which is preliminary data.</text>
</comment>
<feature type="domain" description="Methyltransferase" evidence="1">
    <location>
        <begin position="46"/>
        <end position="150"/>
    </location>
</feature>
<keyword evidence="3" id="KW-1185">Reference proteome</keyword>
<gene>
    <name evidence="2" type="ORF">J2S03_002947</name>
</gene>
<dbReference type="Gene3D" id="3.40.50.150">
    <property type="entry name" value="Vaccinia Virus protein VP39"/>
    <property type="match status" value="1"/>
</dbReference>
<sequence length="283" mass="31481">MRIPNFKSEEGSVLYKNTVGRVISPRVADVMLSHAISHLTSSTIRRVLDLGCGPGTLCVPIAAQYPRLLVTAVDSSDSMVVLGKEEAVRRGLNNIEFRVMNAGHIDLEPESFDLVLCNLAFPFFPRPFDSMCEVFGVVRPGGTVMFTVPGRHTWEEFFEVVRNVLGDVITMAKPFLSKFTQAEVLPDAMTAAGFEKLEEVRTRLPFHFANGKAVLDFFGELFHLLDYAPGEVRSELTEAIDRGYPEGFTMRYEAVLLSARRPGLRQSPGEVRSLNDSEHVQAN</sequence>
<dbReference type="InterPro" id="IPR025714">
    <property type="entry name" value="Methyltranfer_dom"/>
</dbReference>
<name>A0ABT9XL94_9BACL</name>
<protein>
    <submittedName>
        <fullName evidence="2">Ubiquinone/menaquinone biosynthesis C-methylase UbiE</fullName>
    </submittedName>
</protein>
<dbReference type="InterPro" id="IPR029063">
    <property type="entry name" value="SAM-dependent_MTases_sf"/>
</dbReference>
<keyword evidence="2" id="KW-0830">Ubiquinone</keyword>
<organism evidence="2 3">
    <name type="scientific">Alicyclobacillus cycloheptanicus</name>
    <dbReference type="NCBI Taxonomy" id="1457"/>
    <lineage>
        <taxon>Bacteria</taxon>
        <taxon>Bacillati</taxon>
        <taxon>Bacillota</taxon>
        <taxon>Bacilli</taxon>
        <taxon>Bacillales</taxon>
        <taxon>Alicyclobacillaceae</taxon>
        <taxon>Alicyclobacillus</taxon>
    </lineage>
</organism>
<dbReference type="EMBL" id="JAUSTP010000030">
    <property type="protein sequence ID" value="MDQ0191079.1"/>
    <property type="molecule type" value="Genomic_DNA"/>
</dbReference>
<dbReference type="PANTHER" id="PTHR43861:SF1">
    <property type="entry name" value="TRANS-ACONITATE 2-METHYLTRANSFERASE"/>
    <property type="match status" value="1"/>
</dbReference>
<evidence type="ECO:0000313" key="3">
    <source>
        <dbReference type="Proteomes" id="UP001232973"/>
    </source>
</evidence>
<dbReference type="RefSeq" id="WP_274455561.1">
    <property type="nucleotide sequence ID" value="NZ_CP067097.1"/>
</dbReference>
<dbReference type="SUPFAM" id="SSF53335">
    <property type="entry name" value="S-adenosyl-L-methionine-dependent methyltransferases"/>
    <property type="match status" value="1"/>
</dbReference>
<evidence type="ECO:0000313" key="2">
    <source>
        <dbReference type="EMBL" id="MDQ0191079.1"/>
    </source>
</evidence>
<evidence type="ECO:0000259" key="1">
    <source>
        <dbReference type="Pfam" id="PF13847"/>
    </source>
</evidence>
<accession>A0ABT9XL94</accession>
<dbReference type="PANTHER" id="PTHR43861">
    <property type="entry name" value="TRANS-ACONITATE 2-METHYLTRANSFERASE-RELATED"/>
    <property type="match status" value="1"/>
</dbReference>
<dbReference type="Pfam" id="PF13847">
    <property type="entry name" value="Methyltransf_31"/>
    <property type="match status" value="1"/>
</dbReference>
<reference evidence="2 3" key="1">
    <citation type="submission" date="2023-07" db="EMBL/GenBank/DDBJ databases">
        <title>Genomic Encyclopedia of Type Strains, Phase IV (KMG-IV): sequencing the most valuable type-strain genomes for metagenomic binning, comparative biology and taxonomic classification.</title>
        <authorList>
            <person name="Goeker M."/>
        </authorList>
    </citation>
    <scope>NUCLEOTIDE SEQUENCE [LARGE SCALE GENOMIC DNA]</scope>
    <source>
        <strain evidence="2 3">DSM 4006</strain>
    </source>
</reference>
<dbReference type="Proteomes" id="UP001232973">
    <property type="component" value="Unassembled WGS sequence"/>
</dbReference>
<dbReference type="CDD" id="cd02440">
    <property type="entry name" value="AdoMet_MTases"/>
    <property type="match status" value="1"/>
</dbReference>